<dbReference type="InterPro" id="IPR051682">
    <property type="entry name" value="Mito_Persulfide_Diox"/>
</dbReference>
<dbReference type="STRING" id="303698.A0A1V6TJK3"/>
<comment type="caution">
    <text evidence="3">The sequence shown here is derived from an EMBL/GenBank/DDBJ whole genome shotgun (WGS) entry which is preliminary data.</text>
</comment>
<dbReference type="CDD" id="cd07724">
    <property type="entry name" value="POD-like_MBL-fold"/>
    <property type="match status" value="1"/>
</dbReference>
<dbReference type="FunFam" id="3.60.15.10:FF:000033">
    <property type="entry name" value="MBL fold metallo-hydrolase"/>
    <property type="match status" value="1"/>
</dbReference>
<dbReference type="Proteomes" id="UP000191285">
    <property type="component" value="Unassembled WGS sequence"/>
</dbReference>
<evidence type="ECO:0000313" key="4">
    <source>
        <dbReference type="Proteomes" id="UP000191285"/>
    </source>
</evidence>
<dbReference type="SUPFAM" id="SSF56281">
    <property type="entry name" value="Metallo-hydrolase/oxidoreductase"/>
    <property type="match status" value="1"/>
</dbReference>
<keyword evidence="4" id="KW-1185">Reference proteome</keyword>
<keyword evidence="1" id="KW-0479">Metal-binding</keyword>
<evidence type="ECO:0000259" key="2">
    <source>
        <dbReference type="SMART" id="SM00849"/>
    </source>
</evidence>
<evidence type="ECO:0000256" key="1">
    <source>
        <dbReference type="ARBA" id="ARBA00022723"/>
    </source>
</evidence>
<organism evidence="3 4">
    <name type="scientific">Penicillium steckii</name>
    <dbReference type="NCBI Taxonomy" id="303698"/>
    <lineage>
        <taxon>Eukaryota</taxon>
        <taxon>Fungi</taxon>
        <taxon>Dikarya</taxon>
        <taxon>Ascomycota</taxon>
        <taxon>Pezizomycotina</taxon>
        <taxon>Eurotiomycetes</taxon>
        <taxon>Eurotiomycetidae</taxon>
        <taxon>Eurotiales</taxon>
        <taxon>Aspergillaceae</taxon>
        <taxon>Penicillium</taxon>
    </lineage>
</organism>
<dbReference type="Pfam" id="PF00753">
    <property type="entry name" value="Lactamase_B"/>
    <property type="match status" value="1"/>
</dbReference>
<dbReference type="AlphaFoldDB" id="A0A1V6TJK3"/>
<proteinExistence type="predicted"/>
<dbReference type="Gene3D" id="3.60.15.10">
    <property type="entry name" value="Ribonuclease Z/Hydroxyacylglutathione hydrolase-like"/>
    <property type="match status" value="1"/>
</dbReference>
<dbReference type="GO" id="GO:0070813">
    <property type="term" value="P:hydrogen sulfide metabolic process"/>
    <property type="evidence" value="ECO:0007669"/>
    <property type="project" value="TreeGrafter"/>
</dbReference>
<dbReference type="InterPro" id="IPR044528">
    <property type="entry name" value="POD-like_MBL-fold"/>
</dbReference>
<dbReference type="GO" id="GO:0050313">
    <property type="term" value="F:sulfur dioxygenase activity"/>
    <property type="evidence" value="ECO:0007669"/>
    <property type="project" value="InterPro"/>
</dbReference>
<dbReference type="PANTHER" id="PTHR43084">
    <property type="entry name" value="PERSULFIDE DIOXYGENASE ETHE1"/>
    <property type="match status" value="1"/>
</dbReference>
<dbReference type="GO" id="GO:0006749">
    <property type="term" value="P:glutathione metabolic process"/>
    <property type="evidence" value="ECO:0007669"/>
    <property type="project" value="InterPro"/>
</dbReference>
<dbReference type="InterPro" id="IPR001279">
    <property type="entry name" value="Metallo-B-lactamas"/>
</dbReference>
<protein>
    <recommendedName>
        <fullName evidence="2">Metallo-beta-lactamase domain-containing protein</fullName>
    </recommendedName>
</protein>
<dbReference type="InterPro" id="IPR036866">
    <property type="entry name" value="RibonucZ/Hydroxyglut_hydro"/>
</dbReference>
<sequence>MKGSLYISPGPMLKRIRSTPAITGIPSYQCPYQIHQTPRLSTKSIPNGAQTPLKYYKSRPLSRHINKPFMQHPIHFYSMSATPKEPTVHDIFEPVTGTWQYIVADPSTQAAVIIDPVLNYEPSTQDITTIAADALLSLVQEKHYKIERIIETHAHADHLTASAYLQHQLDQIQGSKPPIGIGKRITQVQNLFGHRYQIGKQEYEQVFDNLFDDDETFSIGEIKATALHLPGHTPDHLGYKIGDNIFCGDSLFHADIGTARCDFPGGDAKSLYNSSRRLLQFNDKVKIWHGHDYPPNGREPVSFLSVGEHRRLNRHVMDSVSEEQFVAMRKERDASLKEPRLIHQSLQVNIRGGRLPEPTESGQRLLHLPLKLNGVSW</sequence>
<gene>
    <name evidence="3" type="ORF">PENSTE_c005G05854</name>
</gene>
<evidence type="ECO:0000313" key="3">
    <source>
        <dbReference type="EMBL" id="OQE26545.1"/>
    </source>
</evidence>
<dbReference type="PANTHER" id="PTHR43084:SF1">
    <property type="entry name" value="PERSULFIDE DIOXYGENASE ETHE1, MITOCHONDRIAL"/>
    <property type="match status" value="1"/>
</dbReference>
<name>A0A1V6TJK3_9EURO</name>
<reference evidence="4" key="1">
    <citation type="journal article" date="2017" name="Nat. Microbiol.">
        <title>Global analysis of biosynthetic gene clusters reveals vast potential of secondary metabolite production in Penicillium species.</title>
        <authorList>
            <person name="Nielsen J.C."/>
            <person name="Grijseels S."/>
            <person name="Prigent S."/>
            <person name="Ji B."/>
            <person name="Dainat J."/>
            <person name="Nielsen K.F."/>
            <person name="Frisvad J.C."/>
            <person name="Workman M."/>
            <person name="Nielsen J."/>
        </authorList>
    </citation>
    <scope>NUCLEOTIDE SEQUENCE [LARGE SCALE GENOMIC DNA]</scope>
    <source>
        <strain evidence="4">IBT 24891</strain>
    </source>
</reference>
<dbReference type="SMART" id="SM00849">
    <property type="entry name" value="Lactamase_B"/>
    <property type="match status" value="1"/>
</dbReference>
<dbReference type="EMBL" id="MLKD01000005">
    <property type="protein sequence ID" value="OQE26545.1"/>
    <property type="molecule type" value="Genomic_DNA"/>
</dbReference>
<dbReference type="GO" id="GO:0046872">
    <property type="term" value="F:metal ion binding"/>
    <property type="evidence" value="ECO:0007669"/>
    <property type="project" value="UniProtKB-KW"/>
</dbReference>
<dbReference type="OrthoDB" id="449487at2759"/>
<feature type="domain" description="Metallo-beta-lactamase" evidence="2">
    <location>
        <begin position="97"/>
        <end position="291"/>
    </location>
</feature>
<accession>A0A1V6TJK3</accession>